<feature type="region of interest" description="Disordered" evidence="1">
    <location>
        <begin position="157"/>
        <end position="187"/>
    </location>
</feature>
<accession>A0A516KT38</accession>
<feature type="compositionally biased region" description="Low complexity" evidence="1">
    <location>
        <begin position="62"/>
        <end position="72"/>
    </location>
</feature>
<sequence>MASGGLMKAMRSFKKPAPAAAPARTMRPGAQRAVTSAPAGGNHLDEMSTWDKIAYGQSQSGQDAWATAQAQAKADKERWGKNNADRIKAQEEENRKRGDDASSMPGDITTADDALAAYERENNLAPGTYSSGGKTTQQYSSNAALKNAEKLLGLSANSLSTPGTAEAPQSPAQERDTWGAGLGGPASNTRELTWDEYDALTPNQRAAVDANTLLVNAIKSDLSTGALAADSKDEAYLSTVNELFGEAGGSDTYAPNTVNVLSQLGLSDTTNGDLDNYLTQAALVNEQDLASIASGEFSDNARGQQTKLFSERALNSMAETLSSGYGILSGVGAADPQSTELNDLFEMLSQRGNYEQLQDSDVSEIMGMFLAENPTIDQRMLTRYFEDRLNAYDYGTAAGMTPSLGAGEASTYVSPAEFRGRYYSTGGN</sequence>
<proteinExistence type="predicted"/>
<dbReference type="Proteomes" id="UP000315309">
    <property type="component" value="Segment"/>
</dbReference>
<keyword evidence="3" id="KW-1185">Reference proteome</keyword>
<name>A0A516KT38_9CAUD</name>
<organism evidence="2 3">
    <name type="scientific">Microbacterium phage Araxxi</name>
    <dbReference type="NCBI Taxonomy" id="2590948"/>
    <lineage>
        <taxon>Viruses</taxon>
        <taxon>Duplodnaviria</taxon>
        <taxon>Heunggongvirae</taxon>
        <taxon>Uroviricota</taxon>
        <taxon>Caudoviricetes</taxon>
        <taxon>Burrovirus</taxon>
        <taxon>Burrovirus araxxi</taxon>
    </lineage>
</organism>
<protein>
    <submittedName>
        <fullName evidence="2">Uncharacterized protein</fullName>
    </submittedName>
</protein>
<evidence type="ECO:0000313" key="2">
    <source>
        <dbReference type="EMBL" id="QDP44857.1"/>
    </source>
</evidence>
<gene>
    <name evidence="2" type="primary">38</name>
    <name evidence="2" type="ORF">SEA_ARAXXI_38</name>
</gene>
<feature type="region of interest" description="Disordered" evidence="1">
    <location>
        <begin position="1"/>
        <end position="108"/>
    </location>
</feature>
<evidence type="ECO:0000256" key="1">
    <source>
        <dbReference type="SAM" id="MobiDB-lite"/>
    </source>
</evidence>
<dbReference type="EMBL" id="MN062711">
    <property type="protein sequence ID" value="QDP44857.1"/>
    <property type="molecule type" value="Genomic_DNA"/>
</dbReference>
<feature type="compositionally biased region" description="Basic and acidic residues" evidence="1">
    <location>
        <begin position="73"/>
        <end position="100"/>
    </location>
</feature>
<dbReference type="GeneID" id="55621178"/>
<dbReference type="RefSeq" id="YP_009850695.1">
    <property type="nucleotide sequence ID" value="NC_048801.1"/>
</dbReference>
<reference evidence="2 3" key="1">
    <citation type="submission" date="2019-06" db="EMBL/GenBank/DDBJ databases">
        <authorList>
            <person name="Cleveland K."/>
            <person name="Luciani P."/>
            <person name="Chung H."/>
            <person name="Caruso S.M."/>
            <person name="Garlena R.A."/>
            <person name="Russell D.A."/>
            <person name="Pope W.H."/>
            <person name="Jacobs-Sera D."/>
            <person name="Hatfull G.F."/>
        </authorList>
    </citation>
    <scope>NUCLEOTIDE SEQUENCE [LARGE SCALE GENOMIC DNA]</scope>
</reference>
<evidence type="ECO:0000313" key="3">
    <source>
        <dbReference type="Proteomes" id="UP000315309"/>
    </source>
</evidence>
<dbReference type="KEGG" id="vg:55621178"/>